<dbReference type="Proteomes" id="UP001236806">
    <property type="component" value="Unassembled WGS sequence"/>
</dbReference>
<reference evidence="2 3" key="1">
    <citation type="submission" date="2023-07" db="EMBL/GenBank/DDBJ databases">
        <title>Comparative genomics of wheat-associated soil bacteria to identify genetic determinants of phenazine resistance.</title>
        <authorList>
            <person name="Mouncey N."/>
        </authorList>
    </citation>
    <scope>NUCLEOTIDE SEQUENCE [LARGE SCALE GENOMIC DNA]</scope>
    <source>
        <strain evidence="2 3">W1I3</strain>
    </source>
</reference>
<organism evidence="2 3">
    <name type="scientific">Pseudarthrobacter siccitolerans</name>
    <dbReference type="NCBI Taxonomy" id="861266"/>
    <lineage>
        <taxon>Bacteria</taxon>
        <taxon>Bacillati</taxon>
        <taxon>Actinomycetota</taxon>
        <taxon>Actinomycetes</taxon>
        <taxon>Micrococcales</taxon>
        <taxon>Micrococcaceae</taxon>
        <taxon>Pseudarthrobacter</taxon>
    </lineage>
</organism>
<evidence type="ECO:0000313" key="2">
    <source>
        <dbReference type="EMBL" id="MDQ0674028.1"/>
    </source>
</evidence>
<name>A0ABU0PJ91_9MICC</name>
<evidence type="ECO:0000256" key="1">
    <source>
        <dbReference type="SAM" id="SignalP"/>
    </source>
</evidence>
<feature type="chain" id="PRO_5046745358" description="Secreted protein" evidence="1">
    <location>
        <begin position="31"/>
        <end position="342"/>
    </location>
</feature>
<proteinExistence type="predicted"/>
<sequence length="342" mass="36509">MVMRRFLRLVTGIALICGFVPALTSGAAQAAAGPCIGAPPADGTTYNETRQFVDAQAWWVPDTDQANNSTTNTGHTHLGACIPERETISSGNLTVNVRVILHDNPGKANYVSMVFKTPDAETTVQKCYLRATAANFTCPGPSSSTGKGDFVCTGTCERWVTFSWPISAFNHAGTEEVRFRAFVPQAGGKEMQANLNWQANIQNGKSVSNVSRYAFLRGKGWYTHALYCEASVRTVPIPDSPVSGIWSPVVGLTTHPDGSLPATHSFISIDPDFHAVPSNAGRVLWDAAGPYGPEPFGAAPVSIDTRTLANGVHKLHLRTSCRDNTLGSTNSGVTVIPFTVAN</sequence>
<keyword evidence="3" id="KW-1185">Reference proteome</keyword>
<gene>
    <name evidence="2" type="ORF">QFZ36_001589</name>
</gene>
<evidence type="ECO:0000313" key="3">
    <source>
        <dbReference type="Proteomes" id="UP001236806"/>
    </source>
</evidence>
<feature type="signal peptide" evidence="1">
    <location>
        <begin position="1"/>
        <end position="30"/>
    </location>
</feature>
<evidence type="ECO:0008006" key="4">
    <source>
        <dbReference type="Google" id="ProtNLM"/>
    </source>
</evidence>
<protein>
    <recommendedName>
        <fullName evidence="4">Secreted protein</fullName>
    </recommendedName>
</protein>
<dbReference type="EMBL" id="JAUSXB010000001">
    <property type="protein sequence ID" value="MDQ0674028.1"/>
    <property type="molecule type" value="Genomic_DNA"/>
</dbReference>
<accession>A0ABU0PJ91</accession>
<keyword evidence="1" id="KW-0732">Signal</keyword>
<comment type="caution">
    <text evidence="2">The sequence shown here is derived from an EMBL/GenBank/DDBJ whole genome shotgun (WGS) entry which is preliminary data.</text>
</comment>